<feature type="region of interest" description="Disordered" evidence="6">
    <location>
        <begin position="147"/>
        <end position="166"/>
    </location>
</feature>
<evidence type="ECO:0000256" key="2">
    <source>
        <dbReference type="ARBA" id="ARBA00022475"/>
    </source>
</evidence>
<evidence type="ECO:0000256" key="5">
    <source>
        <dbReference type="ARBA" id="ARBA00023136"/>
    </source>
</evidence>
<dbReference type="AlphaFoldDB" id="A0A4Q1KTA6"/>
<dbReference type="Pfam" id="PF04347">
    <property type="entry name" value="FliO"/>
    <property type="match status" value="1"/>
</dbReference>
<evidence type="ECO:0000313" key="9">
    <source>
        <dbReference type="EMBL" id="RXR32905.1"/>
    </source>
</evidence>
<evidence type="ECO:0008006" key="12">
    <source>
        <dbReference type="Google" id="ProtNLM"/>
    </source>
</evidence>
<dbReference type="RefSeq" id="WP_051703089.1">
    <property type="nucleotide sequence ID" value="NZ_JOFV01000011.1"/>
</dbReference>
<organism evidence="9 10">
    <name type="scientific">Oerskovia turbata</name>
    <dbReference type="NCBI Taxonomy" id="1713"/>
    <lineage>
        <taxon>Bacteria</taxon>
        <taxon>Bacillati</taxon>
        <taxon>Actinomycetota</taxon>
        <taxon>Actinomycetes</taxon>
        <taxon>Micrococcales</taxon>
        <taxon>Cellulomonadaceae</taxon>
        <taxon>Oerskovia</taxon>
    </lineage>
</organism>
<sequence>MDVTTVLRVAFSLAVVMGLLWLSYRVADRSRRQTPGGRGAQLTVVARQGLSQKSAAVLLDSGGTRYLLGVTESSVTVIDQGPAPATATAAVATGPKHAVRDATSTRLGPFNVVKSATGPRATVAPSGGATVTRTTGEQAAATDATDLADPTGLASGAAPDGRPTSPSFDEAVLAAQVWLDEAPVAPVAAPAGPGRAVSLRAAGAAPSGVTSAGLDTAAVRSFLAGDTWRQAARAVWGPRR</sequence>
<keyword evidence="2" id="KW-1003">Cell membrane</keyword>
<evidence type="ECO:0000256" key="4">
    <source>
        <dbReference type="ARBA" id="ARBA00022989"/>
    </source>
</evidence>
<keyword evidence="11" id="KW-1185">Reference proteome</keyword>
<keyword evidence="3 7" id="KW-0812">Transmembrane</keyword>
<dbReference type="STRING" id="1713.GCA_000718325_02582"/>
<proteinExistence type="predicted"/>
<evidence type="ECO:0000256" key="1">
    <source>
        <dbReference type="ARBA" id="ARBA00004236"/>
    </source>
</evidence>
<dbReference type="OrthoDB" id="5191841at2"/>
<keyword evidence="4 7" id="KW-1133">Transmembrane helix</keyword>
<dbReference type="EMBL" id="SDJQ01000016">
    <property type="protein sequence ID" value="RXR32905.1"/>
    <property type="molecule type" value="Genomic_DNA"/>
</dbReference>
<evidence type="ECO:0000313" key="10">
    <source>
        <dbReference type="Proteomes" id="UP000289805"/>
    </source>
</evidence>
<gene>
    <name evidence="8" type="ORF">EQW73_15040</name>
    <name evidence="9" type="ORF">EQW78_13020</name>
</gene>
<dbReference type="Proteomes" id="UP000290517">
    <property type="component" value="Unassembled WGS sequence"/>
</dbReference>
<evidence type="ECO:0000256" key="6">
    <source>
        <dbReference type="SAM" id="MobiDB-lite"/>
    </source>
</evidence>
<dbReference type="EMBL" id="SDJR01000010">
    <property type="protein sequence ID" value="RXR23635.1"/>
    <property type="molecule type" value="Genomic_DNA"/>
</dbReference>
<dbReference type="Proteomes" id="UP000289805">
    <property type="component" value="Unassembled WGS sequence"/>
</dbReference>
<keyword evidence="5 7" id="KW-0472">Membrane</keyword>
<dbReference type="GO" id="GO:0016020">
    <property type="term" value="C:membrane"/>
    <property type="evidence" value="ECO:0007669"/>
    <property type="project" value="InterPro"/>
</dbReference>
<evidence type="ECO:0000256" key="3">
    <source>
        <dbReference type="ARBA" id="ARBA00022692"/>
    </source>
</evidence>
<reference evidence="10 11" key="1">
    <citation type="submission" date="2019-01" db="EMBL/GenBank/DDBJ databases">
        <title>Oerskovia turbata Genome sequencing and assembly.</title>
        <authorList>
            <person name="Dou T."/>
        </authorList>
    </citation>
    <scope>NUCLEOTIDE SEQUENCE [LARGE SCALE GENOMIC DNA]</scope>
    <source>
        <strain evidence="9 10">JCM12123</strain>
        <strain evidence="8 11">JCM3160</strain>
    </source>
</reference>
<feature type="transmembrane region" description="Helical" evidence="7">
    <location>
        <begin position="6"/>
        <end position="24"/>
    </location>
</feature>
<evidence type="ECO:0000313" key="11">
    <source>
        <dbReference type="Proteomes" id="UP000290517"/>
    </source>
</evidence>
<comment type="subcellular location">
    <subcellularLocation>
        <location evidence="1">Cell membrane</location>
    </subcellularLocation>
</comment>
<comment type="caution">
    <text evidence="9">The sequence shown here is derived from an EMBL/GenBank/DDBJ whole genome shotgun (WGS) entry which is preliminary data.</text>
</comment>
<dbReference type="GO" id="GO:0044781">
    <property type="term" value="P:bacterial-type flagellum organization"/>
    <property type="evidence" value="ECO:0007669"/>
    <property type="project" value="InterPro"/>
</dbReference>
<dbReference type="InterPro" id="IPR022781">
    <property type="entry name" value="Flagellar_biosynth_FliO"/>
</dbReference>
<evidence type="ECO:0000313" key="8">
    <source>
        <dbReference type="EMBL" id="RXR23635.1"/>
    </source>
</evidence>
<protein>
    <recommendedName>
        <fullName evidence="12">Flagellar biosynthetic protein FliO</fullName>
    </recommendedName>
</protein>
<accession>A0A4Q1KTA6</accession>
<evidence type="ECO:0000256" key="7">
    <source>
        <dbReference type="SAM" id="Phobius"/>
    </source>
</evidence>
<name>A0A4Q1KTA6_9CELL</name>